<reference evidence="2" key="1">
    <citation type="journal article" date="2019" name="Int. J. Syst. Evol. Microbiol.">
        <title>The Global Catalogue of Microorganisms (GCM) 10K type strain sequencing project: providing services to taxonomists for standard genome sequencing and annotation.</title>
        <authorList>
            <consortium name="The Broad Institute Genomics Platform"/>
            <consortium name="The Broad Institute Genome Sequencing Center for Infectious Disease"/>
            <person name="Wu L."/>
            <person name="Ma J."/>
        </authorList>
    </citation>
    <scope>NUCLEOTIDE SEQUENCE [LARGE SCALE GENOMIC DNA]</scope>
    <source>
        <strain evidence="2">CGMCC 4.7426</strain>
    </source>
</reference>
<dbReference type="EMBL" id="JBHSFU010000004">
    <property type="protein sequence ID" value="MFC4557740.1"/>
    <property type="molecule type" value="Genomic_DNA"/>
</dbReference>
<accession>A0ABV9DG15</accession>
<protein>
    <submittedName>
        <fullName evidence="1">Uncharacterized protein</fullName>
    </submittedName>
</protein>
<sequence length="91" mass="10418">MPIIDAYFRTENDAESAKASLETLKVENSSVEPVTEELRNKLIEILRDMFTTPDEDPHHPYLLHAEVKQEDFQEAVDVVKKGKGFITIDTE</sequence>
<dbReference type="RefSeq" id="WP_390293755.1">
    <property type="nucleotide sequence ID" value="NZ_JBHSFU010000004.1"/>
</dbReference>
<evidence type="ECO:0000313" key="2">
    <source>
        <dbReference type="Proteomes" id="UP001595989"/>
    </source>
</evidence>
<proteinExistence type="predicted"/>
<keyword evidence="2" id="KW-1185">Reference proteome</keyword>
<evidence type="ECO:0000313" key="1">
    <source>
        <dbReference type="EMBL" id="MFC4557740.1"/>
    </source>
</evidence>
<organism evidence="1 2">
    <name type="scientific">Virgibacillus kekensis</name>
    <dbReference type="NCBI Taxonomy" id="202261"/>
    <lineage>
        <taxon>Bacteria</taxon>
        <taxon>Bacillati</taxon>
        <taxon>Bacillota</taxon>
        <taxon>Bacilli</taxon>
        <taxon>Bacillales</taxon>
        <taxon>Bacillaceae</taxon>
        <taxon>Virgibacillus</taxon>
    </lineage>
</organism>
<name>A0ABV9DG15_9BACI</name>
<gene>
    <name evidence="1" type="ORF">ACFO3D_05900</name>
</gene>
<comment type="caution">
    <text evidence="1">The sequence shown here is derived from an EMBL/GenBank/DDBJ whole genome shotgun (WGS) entry which is preliminary data.</text>
</comment>
<dbReference type="Proteomes" id="UP001595989">
    <property type="component" value="Unassembled WGS sequence"/>
</dbReference>